<accession>A0A7W6MNU5</accession>
<sequence>MGGTRFIPIVIAGIVGLLIGWWAGPDIDDLNETTSQRLAELQAPLAQIQTNVAELSQRVPQDAAAAGTGVADAVNALQARVDQLGADVVARTDALSQSLQQQAGQTGGNVAEAVNALQARVDQLAADLAARTDAISQAVQGQAPAAGASDPAALASQIGNTGAILLPGQSAIYGGNPVVLTAISAEAGTATLAAAGGEPQDVAAGESIDLGEVCQVTLAGVAAGAAYLSSEGCEAPATEQAQAAAAPTAETPAPTAEAPAADAPAAAPAAEAAAPAAPAAAPATEAPAAEAASTGATPVGGTAIFGETRVFVSGVTDNEATLFPVGGERERVAVGGTLDAGDGCTVTVDSIADGAVTLSSEGCDAAAAPAAEEAAPAEAAAPAAAPVEPAAAPAAPAAPEAAPAEPAAPAAPAEAAAPAAPAAAPAAAGEPNGITTGQTASFGEHRVFLSGITDTEATIYVVGSGRQLLAAGASADVGDGCSITLDRIEAGTAYLSAAGC</sequence>
<keyword evidence="4" id="KW-1185">Reference proteome</keyword>
<keyword evidence="2" id="KW-1133">Transmembrane helix</keyword>
<feature type="compositionally biased region" description="Low complexity" evidence="1">
    <location>
        <begin position="239"/>
        <end position="297"/>
    </location>
</feature>
<name>A0A7W6MNU5_9HYPH</name>
<evidence type="ECO:0000256" key="1">
    <source>
        <dbReference type="SAM" id="MobiDB-lite"/>
    </source>
</evidence>
<reference evidence="3 4" key="1">
    <citation type="submission" date="2020-08" db="EMBL/GenBank/DDBJ databases">
        <title>Genomic Encyclopedia of Type Strains, Phase IV (KMG-IV): sequencing the most valuable type-strain genomes for metagenomic binning, comparative biology and taxonomic classification.</title>
        <authorList>
            <person name="Goeker M."/>
        </authorList>
    </citation>
    <scope>NUCLEOTIDE SEQUENCE [LARGE SCALE GENOMIC DNA]</scope>
    <source>
        <strain evidence="3 4">DSM 103570</strain>
    </source>
</reference>
<proteinExistence type="predicted"/>
<keyword evidence="2" id="KW-0812">Transmembrane</keyword>
<comment type="caution">
    <text evidence="3">The sequence shown here is derived from an EMBL/GenBank/DDBJ whole genome shotgun (WGS) entry which is preliminary data.</text>
</comment>
<feature type="region of interest" description="Disordered" evidence="1">
    <location>
        <begin position="239"/>
        <end position="299"/>
    </location>
</feature>
<evidence type="ECO:0000313" key="3">
    <source>
        <dbReference type="EMBL" id="MBB4002240.1"/>
    </source>
</evidence>
<dbReference type="Proteomes" id="UP000588647">
    <property type="component" value="Unassembled WGS sequence"/>
</dbReference>
<feature type="region of interest" description="Disordered" evidence="1">
    <location>
        <begin position="391"/>
        <end position="416"/>
    </location>
</feature>
<dbReference type="RefSeq" id="WP_183206714.1">
    <property type="nucleotide sequence ID" value="NZ_JAAAMM010000001.1"/>
</dbReference>
<evidence type="ECO:0000313" key="4">
    <source>
        <dbReference type="Proteomes" id="UP000588647"/>
    </source>
</evidence>
<dbReference type="EMBL" id="JACIEM010000001">
    <property type="protein sequence ID" value="MBB4002240.1"/>
    <property type="molecule type" value="Genomic_DNA"/>
</dbReference>
<keyword evidence="2" id="KW-0472">Membrane</keyword>
<gene>
    <name evidence="3" type="ORF">GGR03_001287</name>
</gene>
<dbReference type="Gene3D" id="1.20.120.20">
    <property type="entry name" value="Apolipoprotein"/>
    <property type="match status" value="1"/>
</dbReference>
<evidence type="ECO:0000256" key="2">
    <source>
        <dbReference type="SAM" id="Phobius"/>
    </source>
</evidence>
<dbReference type="AlphaFoldDB" id="A0A7W6MNU5"/>
<feature type="transmembrane region" description="Helical" evidence="2">
    <location>
        <begin position="7"/>
        <end position="24"/>
    </location>
</feature>
<protein>
    <submittedName>
        <fullName evidence="3">Uncharacterized protein</fullName>
    </submittedName>
</protein>
<organism evidence="3 4">
    <name type="scientific">Aurantimonas endophytica</name>
    <dbReference type="NCBI Taxonomy" id="1522175"/>
    <lineage>
        <taxon>Bacteria</taxon>
        <taxon>Pseudomonadati</taxon>
        <taxon>Pseudomonadota</taxon>
        <taxon>Alphaproteobacteria</taxon>
        <taxon>Hyphomicrobiales</taxon>
        <taxon>Aurantimonadaceae</taxon>
        <taxon>Aurantimonas</taxon>
    </lineage>
</organism>